<accession>A0A0B8ZYF1</accession>
<dbReference type="Pfam" id="PF00135">
    <property type="entry name" value="COesterase"/>
    <property type="match status" value="1"/>
</dbReference>
<feature type="domain" description="Carboxylesterase type B" evidence="5">
    <location>
        <begin position="18"/>
        <end position="512"/>
    </location>
</feature>
<dbReference type="InterPro" id="IPR029058">
    <property type="entry name" value="AB_hydrolase_fold"/>
</dbReference>
<sequence length="525" mass="57323">MPFFDKRAPIYTDAARLTVRTTAGPIRGYRQGAVTVFKGVPYGAPTGGANRFREPRPPEPWNGVRSCLHYGPIAPQDKGMGRFRDEEAFIFRWNDAVEDEDCLRLNIWTPAIDAARRPVLVWLHGGGFAAGSGHDIPAFDGTNLATSGNAVVVTLNHRLNLLGFFDLSDWGEEHVTSANLGMLDIVAALRWVRDNIARFGGDPSRVTIFGQSGGGAKVTALMAMPTAKGLYHRAMVLSGSFAMFNTPTKTRRLSRLILDELDIAKGDLASLQTRPYSEMQAAAQRVLARVNPPFDSFVDVRRIPDMLNFAPTLDGQTLLADPMHPEFAANDPQVPLIIGSTLNEFVTGINDPAAFEMDEAALQRRVERFAPGRAEAVIAGFRANAQNEKPFALWSRIATAPIRDAVINQARRRFESKCSPTWLFWFTWQTPVLEGRPMAFHCLDIPFWFGNTQTCASMTGGGMDAVALSNSMVQALSAFAAQGAPAARGIPPWRAASPDDMASLQLDSSPTMIGEDDAAERATLT</sequence>
<name>A0A0B8ZYF1_9SPHN</name>
<dbReference type="PROSITE" id="PS00122">
    <property type="entry name" value="CARBOXYLESTERASE_B_1"/>
    <property type="match status" value="1"/>
</dbReference>
<dbReference type="Gene3D" id="3.40.50.1820">
    <property type="entry name" value="alpha/beta hydrolase"/>
    <property type="match status" value="1"/>
</dbReference>
<feature type="region of interest" description="Disordered" evidence="4">
    <location>
        <begin position="506"/>
        <end position="525"/>
    </location>
</feature>
<organism evidence="6 7">
    <name type="scientific">Novosphingobium subterraneum</name>
    <dbReference type="NCBI Taxonomy" id="48936"/>
    <lineage>
        <taxon>Bacteria</taxon>
        <taxon>Pseudomonadati</taxon>
        <taxon>Pseudomonadota</taxon>
        <taxon>Alphaproteobacteria</taxon>
        <taxon>Sphingomonadales</taxon>
        <taxon>Sphingomonadaceae</taxon>
        <taxon>Novosphingobium</taxon>
    </lineage>
</organism>
<dbReference type="Proteomes" id="UP000031338">
    <property type="component" value="Unassembled WGS sequence"/>
</dbReference>
<dbReference type="InterPro" id="IPR050309">
    <property type="entry name" value="Type-B_Carboxylest/Lipase"/>
</dbReference>
<dbReference type="InterPro" id="IPR019826">
    <property type="entry name" value="Carboxylesterase_B_AS"/>
</dbReference>
<dbReference type="STRING" id="48936.NJ75_01271"/>
<reference evidence="6 7" key="1">
    <citation type="submission" date="2014-10" db="EMBL/GenBank/DDBJ databases">
        <title>Draft genome sequence of Novosphingobium subterraneum DSM 12447.</title>
        <authorList>
            <person name="Gan H.M."/>
            <person name="Gan H.Y."/>
            <person name="Savka M.A."/>
        </authorList>
    </citation>
    <scope>NUCLEOTIDE SEQUENCE [LARGE SCALE GENOMIC DNA]</scope>
    <source>
        <strain evidence="6 7">DSM 12447</strain>
    </source>
</reference>
<gene>
    <name evidence="6" type="ORF">NJ75_01271</name>
</gene>
<dbReference type="SUPFAM" id="SSF53474">
    <property type="entry name" value="alpha/beta-Hydrolases"/>
    <property type="match status" value="1"/>
</dbReference>
<protein>
    <recommendedName>
        <fullName evidence="3">Carboxylic ester hydrolase</fullName>
        <ecNumber evidence="3">3.1.1.-</ecNumber>
    </recommendedName>
</protein>
<keyword evidence="2 3" id="KW-0378">Hydrolase</keyword>
<comment type="similarity">
    <text evidence="1 3">Belongs to the type-B carboxylesterase/lipase family.</text>
</comment>
<dbReference type="EC" id="3.1.1.-" evidence="3"/>
<dbReference type="AlphaFoldDB" id="A0A0B8ZYF1"/>
<evidence type="ECO:0000259" key="5">
    <source>
        <dbReference type="Pfam" id="PF00135"/>
    </source>
</evidence>
<evidence type="ECO:0000256" key="2">
    <source>
        <dbReference type="ARBA" id="ARBA00022801"/>
    </source>
</evidence>
<dbReference type="PATRIC" id="fig|48936.3.peg.1273"/>
<dbReference type="PANTHER" id="PTHR11559">
    <property type="entry name" value="CARBOXYLESTERASE"/>
    <property type="match status" value="1"/>
</dbReference>
<dbReference type="InterPro" id="IPR002018">
    <property type="entry name" value="CarbesteraseB"/>
</dbReference>
<evidence type="ECO:0000256" key="4">
    <source>
        <dbReference type="SAM" id="MobiDB-lite"/>
    </source>
</evidence>
<dbReference type="GO" id="GO:0016787">
    <property type="term" value="F:hydrolase activity"/>
    <property type="evidence" value="ECO:0007669"/>
    <property type="project" value="UniProtKB-KW"/>
</dbReference>
<evidence type="ECO:0000256" key="1">
    <source>
        <dbReference type="ARBA" id="ARBA00005964"/>
    </source>
</evidence>
<comment type="caution">
    <text evidence="6">The sequence shown here is derived from an EMBL/GenBank/DDBJ whole genome shotgun (WGS) entry which is preliminary data.</text>
</comment>
<evidence type="ECO:0000256" key="3">
    <source>
        <dbReference type="RuleBase" id="RU361235"/>
    </source>
</evidence>
<evidence type="ECO:0000313" key="6">
    <source>
        <dbReference type="EMBL" id="KHS48083.1"/>
    </source>
</evidence>
<dbReference type="EMBL" id="JRVC01000005">
    <property type="protein sequence ID" value="KHS48083.1"/>
    <property type="molecule type" value="Genomic_DNA"/>
</dbReference>
<evidence type="ECO:0000313" key="7">
    <source>
        <dbReference type="Proteomes" id="UP000031338"/>
    </source>
</evidence>
<proteinExistence type="inferred from homology"/>
<keyword evidence="7" id="KW-1185">Reference proteome</keyword>
<dbReference type="ESTHER" id="9sphn-a0a0b8zyf1">
    <property type="family name" value="Carb_B_Bacteria"/>
</dbReference>